<gene>
    <name evidence="14" type="primary">purB</name>
    <name evidence="14" type="ORF">ENO59_04375</name>
</gene>
<reference evidence="14" key="1">
    <citation type="journal article" date="2020" name="mSystems">
        <title>Genome- and Community-Level Interaction Insights into Carbon Utilization and Element Cycling Functions of Hydrothermarchaeota in Hydrothermal Sediment.</title>
        <authorList>
            <person name="Zhou Z."/>
            <person name="Liu Y."/>
            <person name="Xu W."/>
            <person name="Pan J."/>
            <person name="Luo Z.H."/>
            <person name="Li M."/>
        </authorList>
    </citation>
    <scope>NUCLEOTIDE SEQUENCE [LARGE SCALE GENOMIC DNA]</scope>
    <source>
        <strain evidence="14">SpSt-143</strain>
    </source>
</reference>
<dbReference type="NCBIfam" id="TIGR00928">
    <property type="entry name" value="purB"/>
    <property type="match status" value="1"/>
</dbReference>
<evidence type="ECO:0000256" key="3">
    <source>
        <dbReference type="ARBA" id="ARBA00008273"/>
    </source>
</evidence>
<comment type="catalytic activity">
    <reaction evidence="10">
        <text>N(6)-(1,2-dicarboxyethyl)-AMP = fumarate + AMP</text>
        <dbReference type="Rhea" id="RHEA:16853"/>
        <dbReference type="ChEBI" id="CHEBI:29806"/>
        <dbReference type="ChEBI" id="CHEBI:57567"/>
        <dbReference type="ChEBI" id="CHEBI:456215"/>
        <dbReference type="EC" id="4.3.2.2"/>
    </reaction>
    <physiologicalReaction direction="left-to-right" evidence="10">
        <dbReference type="Rhea" id="RHEA:16854"/>
    </physiologicalReaction>
</comment>
<comment type="caution">
    <text evidence="14">The sequence shown here is derived from an EMBL/GenBank/DDBJ whole genome shotgun (WGS) entry which is preliminary data.</text>
</comment>
<dbReference type="UniPathway" id="UPA00074">
    <property type="reaction ID" value="UER00132"/>
</dbReference>
<dbReference type="InterPro" id="IPR020557">
    <property type="entry name" value="Fumarate_lyase_CS"/>
</dbReference>
<keyword evidence="7 12" id="KW-0456">Lyase</keyword>
<feature type="domain" description="Adenylosuccinate lyase C-terminal" evidence="13">
    <location>
        <begin position="349"/>
        <end position="429"/>
    </location>
</feature>
<dbReference type="FunFam" id="1.20.200.10:FF:000008">
    <property type="entry name" value="Adenylosuccinate lyase"/>
    <property type="match status" value="1"/>
</dbReference>
<dbReference type="GO" id="GO:0006189">
    <property type="term" value="P:'de novo' IMP biosynthetic process"/>
    <property type="evidence" value="ECO:0007669"/>
    <property type="project" value="UniProtKB-UniPathway"/>
</dbReference>
<evidence type="ECO:0000256" key="7">
    <source>
        <dbReference type="ARBA" id="ARBA00023239"/>
    </source>
</evidence>
<dbReference type="EMBL" id="DSGB01000004">
    <property type="protein sequence ID" value="HER95737.1"/>
    <property type="molecule type" value="Genomic_DNA"/>
</dbReference>
<dbReference type="InterPro" id="IPR022761">
    <property type="entry name" value="Fumarate_lyase_N"/>
</dbReference>
<organism evidence="14">
    <name type="scientific">Rhodothermus marinus</name>
    <name type="common">Rhodothermus obamensis</name>
    <dbReference type="NCBI Taxonomy" id="29549"/>
    <lineage>
        <taxon>Bacteria</taxon>
        <taxon>Pseudomonadati</taxon>
        <taxon>Rhodothermota</taxon>
        <taxon>Rhodothermia</taxon>
        <taxon>Rhodothermales</taxon>
        <taxon>Rhodothermaceae</taxon>
        <taxon>Rhodothermus</taxon>
    </lineage>
</organism>
<dbReference type="InterPro" id="IPR008948">
    <property type="entry name" value="L-Aspartase-like"/>
</dbReference>
<name>A0A7V2F657_RHOMR</name>
<dbReference type="SUPFAM" id="SSF48557">
    <property type="entry name" value="L-aspartase-like"/>
    <property type="match status" value="1"/>
</dbReference>
<evidence type="ECO:0000256" key="11">
    <source>
        <dbReference type="NCBIfam" id="TIGR00928"/>
    </source>
</evidence>
<dbReference type="InterPro" id="IPR024083">
    <property type="entry name" value="Fumarase/histidase_N"/>
</dbReference>
<dbReference type="Gene3D" id="1.20.200.10">
    <property type="entry name" value="Fumarase/aspartase (Central domain)"/>
    <property type="match status" value="1"/>
</dbReference>
<dbReference type="PRINTS" id="PR00149">
    <property type="entry name" value="FUMRATELYASE"/>
</dbReference>
<dbReference type="PRINTS" id="PR00145">
    <property type="entry name" value="ARGSUCLYASE"/>
</dbReference>
<evidence type="ECO:0000259" key="13">
    <source>
        <dbReference type="SMART" id="SM00998"/>
    </source>
</evidence>
<protein>
    <recommendedName>
        <fullName evidence="5 11">Adenylosuccinate lyase</fullName>
        <shortName evidence="12">ASL</shortName>
        <ecNumber evidence="4 11">4.3.2.2</ecNumber>
    </recommendedName>
    <alternativeName>
        <fullName evidence="9 12">Adenylosuccinase</fullName>
    </alternativeName>
</protein>
<dbReference type="Gene3D" id="1.10.275.10">
    <property type="entry name" value="Fumarase/aspartase (N-terminal domain)"/>
    <property type="match status" value="1"/>
</dbReference>
<dbReference type="GO" id="GO:0004018">
    <property type="term" value="F:N6-(1,2-dicarboxyethyl)AMP AMP-lyase (fumarate-forming) activity"/>
    <property type="evidence" value="ECO:0007669"/>
    <property type="project" value="UniProtKB-UniRule"/>
</dbReference>
<dbReference type="AlphaFoldDB" id="A0A7V2F657"/>
<dbReference type="InterPro" id="IPR019468">
    <property type="entry name" value="AdenyloSucc_lyase_C"/>
</dbReference>
<evidence type="ECO:0000256" key="1">
    <source>
        <dbReference type="ARBA" id="ARBA00004706"/>
    </source>
</evidence>
<dbReference type="PANTHER" id="PTHR43172">
    <property type="entry name" value="ADENYLOSUCCINATE LYASE"/>
    <property type="match status" value="1"/>
</dbReference>
<dbReference type="CDD" id="cd01360">
    <property type="entry name" value="Adenylsuccinate_lyase_1"/>
    <property type="match status" value="1"/>
</dbReference>
<comment type="catalytic activity">
    <reaction evidence="8">
        <text>(2S)-2-[5-amino-1-(5-phospho-beta-D-ribosyl)imidazole-4-carboxamido]succinate = 5-amino-1-(5-phospho-beta-D-ribosyl)imidazole-4-carboxamide + fumarate</text>
        <dbReference type="Rhea" id="RHEA:23920"/>
        <dbReference type="ChEBI" id="CHEBI:29806"/>
        <dbReference type="ChEBI" id="CHEBI:58443"/>
        <dbReference type="ChEBI" id="CHEBI:58475"/>
        <dbReference type="EC" id="4.3.2.2"/>
    </reaction>
    <physiologicalReaction direction="left-to-right" evidence="8">
        <dbReference type="Rhea" id="RHEA:23921"/>
    </physiologicalReaction>
</comment>
<evidence type="ECO:0000256" key="8">
    <source>
        <dbReference type="ARBA" id="ARBA00024477"/>
    </source>
</evidence>
<dbReference type="Gene3D" id="1.10.40.30">
    <property type="entry name" value="Fumarase/aspartase (C-terminal domain)"/>
    <property type="match status" value="1"/>
</dbReference>
<accession>A0A7V2F657</accession>
<evidence type="ECO:0000256" key="10">
    <source>
        <dbReference type="ARBA" id="ARBA00049115"/>
    </source>
</evidence>
<dbReference type="Pfam" id="PF10397">
    <property type="entry name" value="ADSL_C"/>
    <property type="match status" value="1"/>
</dbReference>
<dbReference type="GO" id="GO:0070626">
    <property type="term" value="F:(S)-2-(5-amino-1-(5-phospho-D-ribosyl)imidazole-4-carboxamido) succinate lyase (fumarate-forming) activity"/>
    <property type="evidence" value="ECO:0007669"/>
    <property type="project" value="TreeGrafter"/>
</dbReference>
<evidence type="ECO:0000256" key="9">
    <source>
        <dbReference type="ARBA" id="ARBA00030717"/>
    </source>
</evidence>
<dbReference type="PROSITE" id="PS00163">
    <property type="entry name" value="FUMARATE_LYASES"/>
    <property type="match status" value="1"/>
</dbReference>
<dbReference type="GO" id="GO:0005829">
    <property type="term" value="C:cytosol"/>
    <property type="evidence" value="ECO:0007669"/>
    <property type="project" value="TreeGrafter"/>
</dbReference>
<dbReference type="InterPro" id="IPR000362">
    <property type="entry name" value="Fumarate_lyase_fam"/>
</dbReference>
<comment type="pathway">
    <text evidence="1 12">Purine metabolism; IMP biosynthesis via de novo pathway; 5-amino-1-(5-phospho-D-ribosyl)imidazole-4-carboxamide from 5-amino-1-(5-phospho-D-ribosyl)imidazole-4-carboxylate: step 2/2.</text>
</comment>
<dbReference type="GO" id="GO:0044208">
    <property type="term" value="P:'de novo' AMP biosynthetic process"/>
    <property type="evidence" value="ECO:0007669"/>
    <property type="project" value="UniProtKB-UniPathway"/>
</dbReference>
<dbReference type="EC" id="4.3.2.2" evidence="4 11"/>
<proteinExistence type="inferred from homology"/>
<dbReference type="Pfam" id="PF00206">
    <property type="entry name" value="Lyase_1"/>
    <property type="match status" value="1"/>
</dbReference>
<dbReference type="InterPro" id="IPR004769">
    <property type="entry name" value="Pur_lyase"/>
</dbReference>
<dbReference type="FunFam" id="1.10.40.30:FF:000007">
    <property type="entry name" value="Adenylosuccinate lyase"/>
    <property type="match status" value="1"/>
</dbReference>
<evidence type="ECO:0000256" key="12">
    <source>
        <dbReference type="RuleBase" id="RU361172"/>
    </source>
</evidence>
<evidence type="ECO:0000256" key="2">
    <source>
        <dbReference type="ARBA" id="ARBA00004734"/>
    </source>
</evidence>
<dbReference type="FunFam" id="1.10.275.10:FF:000006">
    <property type="entry name" value="Adenylosuccinate lyase"/>
    <property type="match status" value="1"/>
</dbReference>
<dbReference type="SMART" id="SM00998">
    <property type="entry name" value="ADSL_C"/>
    <property type="match status" value="1"/>
</dbReference>
<evidence type="ECO:0000256" key="4">
    <source>
        <dbReference type="ARBA" id="ARBA00012339"/>
    </source>
</evidence>
<evidence type="ECO:0000256" key="6">
    <source>
        <dbReference type="ARBA" id="ARBA00022755"/>
    </source>
</evidence>
<keyword evidence="6 12" id="KW-0658">Purine biosynthesis</keyword>
<sequence>MIARYTRPEMARLWSEEAQYQSWLEVELAACEAWSEIGVIPREDVEKLRQNARFDVRRIHELEQITRHDVVAFTRAVSESLGEERRWIHYGLTSSDVVDTAWSYRLKQANALILEALDHFLDVLARRAREHKYTLMMGRTHGVHAEPTTFGLKLALFYDMMQRNRLRFVSAAEEMRVGKLSGAVGTFAHIPPEVERLTCEKLGLKPAPISTQVLARDRHAHYLSVLALIGATLEQLAIEIRHLQRSEVREVEEAFGKGQKGSSAMPHKRNPIASENITGCARLLRGYMLSAYENVALWHERDISHSSVERVILPDATTLVHYALYRYADVLDTLVVYPRRMRRNMELTFGLYHSQRLLLMLIDKGLSREAAYDLVQPAAMQAWDEERPFYEIVQQHPGITQYLTPEELSEAFNPEYHLRHVDEIFRRVGLEKTPNEETPVKAAENR</sequence>
<evidence type="ECO:0000313" key="14">
    <source>
        <dbReference type="EMBL" id="HER95737.1"/>
    </source>
</evidence>
<comment type="pathway">
    <text evidence="2 12">Purine metabolism; AMP biosynthesis via de novo pathway; AMP from IMP: step 2/2.</text>
</comment>
<dbReference type="PANTHER" id="PTHR43172:SF1">
    <property type="entry name" value="ADENYLOSUCCINATE LYASE"/>
    <property type="match status" value="1"/>
</dbReference>
<comment type="similarity">
    <text evidence="3 12">Belongs to the lyase 1 family. Adenylosuccinate lyase subfamily.</text>
</comment>
<dbReference type="UniPathway" id="UPA00075">
    <property type="reaction ID" value="UER00336"/>
</dbReference>
<evidence type="ECO:0000256" key="5">
    <source>
        <dbReference type="ARBA" id="ARBA00017058"/>
    </source>
</evidence>